<sequence length="178" mass="19204">MTFGEHNRFLHYLGADEAYFTMENYLGRSDVSRFHAWPGRVAAITTMPGNAELEGMFLLRSTETTVTREMDQEARLRHIEQVFGGDEWLVPSMLGAMRSANDFRLTPCLQVRMDSWHTGRVGLVGDAAHCPDPIAGQGAALALIGAYVLAGELAAGGGNPAVAFAGRPVEATGHASKL</sequence>
<accession>A0A846YPN6</accession>
<dbReference type="SUPFAM" id="SSF51905">
    <property type="entry name" value="FAD/NAD(P)-binding domain"/>
    <property type="match status" value="1"/>
</dbReference>
<evidence type="ECO:0000313" key="2">
    <source>
        <dbReference type="EMBL" id="NKY59494.1"/>
    </source>
</evidence>
<reference evidence="2 3" key="1">
    <citation type="submission" date="2020-04" db="EMBL/GenBank/DDBJ databases">
        <title>MicrobeNet Type strains.</title>
        <authorList>
            <person name="Nicholson A.C."/>
        </authorList>
    </citation>
    <scope>NUCLEOTIDE SEQUENCE [LARGE SCALE GENOMIC DNA]</scope>
    <source>
        <strain evidence="2 3">JCM 3332</strain>
    </source>
</reference>
<evidence type="ECO:0000259" key="1">
    <source>
        <dbReference type="Pfam" id="PF01494"/>
    </source>
</evidence>
<gene>
    <name evidence="2" type="ORF">HGA15_25735</name>
</gene>
<dbReference type="InterPro" id="IPR051704">
    <property type="entry name" value="FAD_aromatic-hydroxylase"/>
</dbReference>
<keyword evidence="3" id="KW-1185">Reference proteome</keyword>
<dbReference type="Gene3D" id="3.50.50.60">
    <property type="entry name" value="FAD/NAD(P)-binding domain"/>
    <property type="match status" value="1"/>
</dbReference>
<dbReference type="GO" id="GO:0071949">
    <property type="term" value="F:FAD binding"/>
    <property type="evidence" value="ECO:0007669"/>
    <property type="project" value="InterPro"/>
</dbReference>
<dbReference type="InterPro" id="IPR036188">
    <property type="entry name" value="FAD/NAD-bd_sf"/>
</dbReference>
<dbReference type="InterPro" id="IPR002938">
    <property type="entry name" value="FAD-bd"/>
</dbReference>
<name>A0A846YPN6_9NOCA</name>
<dbReference type="PANTHER" id="PTHR46865:SF2">
    <property type="entry name" value="MONOOXYGENASE"/>
    <property type="match status" value="1"/>
</dbReference>
<dbReference type="Pfam" id="PF01494">
    <property type="entry name" value="FAD_binding_3"/>
    <property type="match status" value="1"/>
</dbReference>
<comment type="caution">
    <text evidence="2">The sequence shown here is derived from an EMBL/GenBank/DDBJ whole genome shotgun (WGS) entry which is preliminary data.</text>
</comment>
<dbReference type="EMBL" id="JAAXOT010000016">
    <property type="protein sequence ID" value="NKY59494.1"/>
    <property type="molecule type" value="Genomic_DNA"/>
</dbReference>
<organism evidence="2 3">
    <name type="scientific">Nocardia flavorosea</name>
    <dbReference type="NCBI Taxonomy" id="53429"/>
    <lineage>
        <taxon>Bacteria</taxon>
        <taxon>Bacillati</taxon>
        <taxon>Actinomycetota</taxon>
        <taxon>Actinomycetes</taxon>
        <taxon>Mycobacteriales</taxon>
        <taxon>Nocardiaceae</taxon>
        <taxon>Nocardia</taxon>
    </lineage>
</organism>
<dbReference type="PANTHER" id="PTHR46865">
    <property type="entry name" value="OXIDOREDUCTASE-RELATED"/>
    <property type="match status" value="1"/>
</dbReference>
<dbReference type="Gene3D" id="3.30.9.10">
    <property type="entry name" value="D-Amino Acid Oxidase, subunit A, domain 2"/>
    <property type="match status" value="1"/>
</dbReference>
<evidence type="ECO:0000313" key="3">
    <source>
        <dbReference type="Proteomes" id="UP000570678"/>
    </source>
</evidence>
<feature type="domain" description="FAD-binding" evidence="1">
    <location>
        <begin position="110"/>
        <end position="155"/>
    </location>
</feature>
<proteinExistence type="predicted"/>
<dbReference type="AlphaFoldDB" id="A0A846YPN6"/>
<protein>
    <recommendedName>
        <fullName evidence="1">FAD-binding domain-containing protein</fullName>
    </recommendedName>
</protein>
<dbReference type="Proteomes" id="UP000570678">
    <property type="component" value="Unassembled WGS sequence"/>
</dbReference>